<proteinExistence type="predicted"/>
<keyword evidence="3" id="KW-1185">Reference proteome</keyword>
<dbReference type="AlphaFoldDB" id="A0A1H1KB24"/>
<dbReference type="Pfam" id="PF13510">
    <property type="entry name" value="Fer2_4"/>
    <property type="match status" value="1"/>
</dbReference>
<evidence type="ECO:0000313" key="3">
    <source>
        <dbReference type="Proteomes" id="UP000199365"/>
    </source>
</evidence>
<evidence type="ECO:0000256" key="1">
    <source>
        <dbReference type="ARBA" id="ARBA00023002"/>
    </source>
</evidence>
<gene>
    <name evidence="2" type="ORF">SAMN05445850_6874</name>
</gene>
<accession>A0A1H1KB24</accession>
<dbReference type="Gene3D" id="3.10.20.440">
    <property type="entry name" value="2Fe-2S iron-sulphur cluster binding domain, sarcosine oxidase, alpha subunit, N-terminal domain"/>
    <property type="match status" value="1"/>
</dbReference>
<dbReference type="SUPFAM" id="SSF54292">
    <property type="entry name" value="2Fe-2S ferredoxin-like"/>
    <property type="match status" value="1"/>
</dbReference>
<dbReference type="InterPro" id="IPR042204">
    <property type="entry name" value="2Fe-2S-bd_N"/>
</dbReference>
<dbReference type="InterPro" id="IPR036010">
    <property type="entry name" value="2Fe-2S_ferredoxin-like_sf"/>
</dbReference>
<dbReference type="STRING" id="157910.SAMN05445850_6874"/>
<reference evidence="3" key="1">
    <citation type="submission" date="2016-10" db="EMBL/GenBank/DDBJ databases">
        <authorList>
            <person name="Varghese N."/>
            <person name="Submissions S."/>
        </authorList>
    </citation>
    <scope>NUCLEOTIDE SEQUENCE [LARGE SCALE GENOMIC DNA]</scope>
    <source>
        <strain evidence="3">DUS833</strain>
    </source>
</reference>
<evidence type="ECO:0000313" key="2">
    <source>
        <dbReference type="EMBL" id="SDR59538.1"/>
    </source>
</evidence>
<protein>
    <submittedName>
        <fullName evidence="2">2Fe-2S iron-sulfur cluster binding domain-containing protein</fullName>
    </submittedName>
</protein>
<dbReference type="GO" id="GO:0051536">
    <property type="term" value="F:iron-sulfur cluster binding"/>
    <property type="evidence" value="ECO:0007669"/>
    <property type="project" value="InterPro"/>
</dbReference>
<dbReference type="RefSeq" id="WP_090811106.1">
    <property type="nucleotide sequence ID" value="NZ_FNKX01000003.1"/>
</dbReference>
<dbReference type="Proteomes" id="UP000199365">
    <property type="component" value="Unassembled WGS sequence"/>
</dbReference>
<name>A0A1H1KB24_9BURK</name>
<dbReference type="EMBL" id="FNKX01000003">
    <property type="protein sequence ID" value="SDR59538.1"/>
    <property type="molecule type" value="Genomic_DNA"/>
</dbReference>
<keyword evidence="1" id="KW-0560">Oxidoreductase</keyword>
<organism evidence="2 3">
    <name type="scientific">Paraburkholderia tuberum</name>
    <dbReference type="NCBI Taxonomy" id="157910"/>
    <lineage>
        <taxon>Bacteria</taxon>
        <taxon>Pseudomonadati</taxon>
        <taxon>Pseudomonadota</taxon>
        <taxon>Betaproteobacteria</taxon>
        <taxon>Burkholderiales</taxon>
        <taxon>Burkholderiaceae</taxon>
        <taxon>Paraburkholderia</taxon>
    </lineage>
</organism>
<dbReference type="GO" id="GO:0016491">
    <property type="term" value="F:oxidoreductase activity"/>
    <property type="evidence" value="ECO:0007669"/>
    <property type="project" value="UniProtKB-KW"/>
</dbReference>
<sequence length="103" mass="11189">MNGRFVRVGETVRAKVELTINGAPVEALAGDTLLTAMLCSVRHVRQSEFGAEQRAGFCLMGACQDCWVWTADGERLRACTTVVEAGMRVVTTQPEAQWSNLAS</sequence>